<protein>
    <submittedName>
        <fullName evidence="5">GntR family transcriptional regulator</fullName>
    </submittedName>
</protein>
<dbReference type="Proteomes" id="UP000182101">
    <property type="component" value="Chromosome"/>
</dbReference>
<dbReference type="EMBL" id="CP018024">
    <property type="protein sequence ID" value="APD90277.1"/>
    <property type="molecule type" value="Genomic_DNA"/>
</dbReference>
<dbReference type="InterPro" id="IPR013830">
    <property type="entry name" value="SGNH_hydro"/>
</dbReference>
<dbReference type="InterPro" id="IPR036514">
    <property type="entry name" value="SGNH_hydro_sf"/>
</dbReference>
<feature type="domain" description="SGNH hydrolase-type esterase" evidence="4">
    <location>
        <begin position="90"/>
        <end position="284"/>
    </location>
</feature>
<dbReference type="SUPFAM" id="SSF52266">
    <property type="entry name" value="SGNH hydrolase"/>
    <property type="match status" value="1"/>
</dbReference>
<dbReference type="RefSeq" id="WP_071959441.1">
    <property type="nucleotide sequence ID" value="NZ_CP018024.1"/>
</dbReference>
<evidence type="ECO:0000256" key="3">
    <source>
        <dbReference type="SAM" id="Phobius"/>
    </source>
</evidence>
<dbReference type="Gene3D" id="3.40.50.1110">
    <property type="entry name" value="SGNH hydrolase"/>
    <property type="match status" value="1"/>
</dbReference>
<keyword evidence="2" id="KW-0378">Hydrolase</keyword>
<dbReference type="AlphaFoldDB" id="A0AAC9JF48"/>
<sequence>MRNSSKPTTRKIFNALRYSIVSVIAVASTFALAGQESTTALQSSYVPLSSAFVLASASTHIATNKSVSKVDSESTIKATPYKKPATLHLVGDSTMSDKPMLSYPERGWGQLLREFMLPNLNIKNHAANGRSTKRFVDEGRWQVLLSELYEGDFVVIQFGHNDQKQSDLARYANPQIAYPAYLKQFVQDVEARGASVIIASSICRRHFTEEGVLKRTLLAYADAAKKVALQANVPFIPMNALTCDFLAQIGEPSSNHYFIKVPADLYARYPEGKTDDTHLNVVGAAKVAQIFVRELKATAHPLAKYVYRDTL</sequence>
<evidence type="ECO:0000256" key="1">
    <source>
        <dbReference type="ARBA" id="ARBA00008668"/>
    </source>
</evidence>
<keyword evidence="3" id="KW-0472">Membrane</keyword>
<proteinExistence type="inferred from homology"/>
<keyword evidence="3" id="KW-0812">Transmembrane</keyword>
<dbReference type="CDD" id="cd01821">
    <property type="entry name" value="Rhamnogalacturan_acetylesterase_like"/>
    <property type="match status" value="1"/>
</dbReference>
<reference evidence="5 6" key="1">
    <citation type="submission" date="2016-11" db="EMBL/GenBank/DDBJ databases">
        <title>Networking in microbes: conjugative elements and plasmids in the genus Alteromonas.</title>
        <authorList>
            <person name="Lopez-Perez M."/>
            <person name="Ramon-Marco N."/>
            <person name="Rodriguez-Valera F."/>
        </authorList>
    </citation>
    <scope>NUCLEOTIDE SEQUENCE [LARGE SCALE GENOMIC DNA]</scope>
    <source>
        <strain evidence="5 6">CP48</strain>
    </source>
</reference>
<gene>
    <name evidence="5" type="ORF">BM524_10980</name>
</gene>
<dbReference type="Pfam" id="PF13472">
    <property type="entry name" value="Lipase_GDSL_2"/>
    <property type="match status" value="1"/>
</dbReference>
<keyword evidence="3" id="KW-1133">Transmembrane helix</keyword>
<name>A0AAC9JF48_9ALTE</name>
<evidence type="ECO:0000313" key="6">
    <source>
        <dbReference type="Proteomes" id="UP000182101"/>
    </source>
</evidence>
<evidence type="ECO:0000259" key="4">
    <source>
        <dbReference type="Pfam" id="PF13472"/>
    </source>
</evidence>
<comment type="similarity">
    <text evidence="1">Belongs to the 'GDSL' lipolytic enzyme family.</text>
</comment>
<accession>A0AAC9JF48</accession>
<dbReference type="PANTHER" id="PTHR43695:SF1">
    <property type="entry name" value="RHAMNOGALACTURONAN ACETYLESTERASE"/>
    <property type="match status" value="1"/>
</dbReference>
<dbReference type="PANTHER" id="PTHR43695">
    <property type="entry name" value="PUTATIVE (AFU_ORTHOLOGUE AFUA_2G17250)-RELATED"/>
    <property type="match status" value="1"/>
</dbReference>
<dbReference type="InterPro" id="IPR037459">
    <property type="entry name" value="RhgT-like"/>
</dbReference>
<feature type="transmembrane region" description="Helical" evidence="3">
    <location>
        <begin position="12"/>
        <end position="33"/>
    </location>
</feature>
<organism evidence="5 6">
    <name type="scientific">Alteromonas mediterranea</name>
    <dbReference type="NCBI Taxonomy" id="314275"/>
    <lineage>
        <taxon>Bacteria</taxon>
        <taxon>Pseudomonadati</taxon>
        <taxon>Pseudomonadota</taxon>
        <taxon>Gammaproteobacteria</taxon>
        <taxon>Alteromonadales</taxon>
        <taxon>Alteromonadaceae</taxon>
        <taxon>Alteromonas/Salinimonas group</taxon>
        <taxon>Alteromonas</taxon>
    </lineage>
</organism>
<evidence type="ECO:0000256" key="2">
    <source>
        <dbReference type="ARBA" id="ARBA00022801"/>
    </source>
</evidence>
<dbReference type="GO" id="GO:0016788">
    <property type="term" value="F:hydrolase activity, acting on ester bonds"/>
    <property type="evidence" value="ECO:0007669"/>
    <property type="project" value="UniProtKB-ARBA"/>
</dbReference>
<evidence type="ECO:0000313" key="5">
    <source>
        <dbReference type="EMBL" id="APD90277.1"/>
    </source>
</evidence>